<evidence type="ECO:0000313" key="2">
    <source>
        <dbReference type="Proteomes" id="UP001239111"/>
    </source>
</evidence>
<reference evidence="1" key="1">
    <citation type="submission" date="2023-04" db="EMBL/GenBank/DDBJ databases">
        <title>A chromosome-level genome assembly of the parasitoid wasp Eretmocerus hayati.</title>
        <authorList>
            <person name="Zhong Y."/>
            <person name="Liu S."/>
            <person name="Liu Y."/>
        </authorList>
    </citation>
    <scope>NUCLEOTIDE SEQUENCE</scope>
    <source>
        <strain evidence="1">ZJU_SS_LIU_2023</strain>
    </source>
</reference>
<comment type="caution">
    <text evidence="1">The sequence shown here is derived from an EMBL/GenBank/DDBJ whole genome shotgun (WGS) entry which is preliminary data.</text>
</comment>
<organism evidence="1 2">
    <name type="scientific">Eretmocerus hayati</name>
    <dbReference type="NCBI Taxonomy" id="131215"/>
    <lineage>
        <taxon>Eukaryota</taxon>
        <taxon>Metazoa</taxon>
        <taxon>Ecdysozoa</taxon>
        <taxon>Arthropoda</taxon>
        <taxon>Hexapoda</taxon>
        <taxon>Insecta</taxon>
        <taxon>Pterygota</taxon>
        <taxon>Neoptera</taxon>
        <taxon>Endopterygota</taxon>
        <taxon>Hymenoptera</taxon>
        <taxon>Apocrita</taxon>
        <taxon>Proctotrupomorpha</taxon>
        <taxon>Chalcidoidea</taxon>
        <taxon>Aphelinidae</taxon>
        <taxon>Aphelininae</taxon>
        <taxon>Eretmocerus</taxon>
    </lineage>
</organism>
<dbReference type="Proteomes" id="UP001239111">
    <property type="component" value="Chromosome 4"/>
</dbReference>
<accession>A0ACC2NA20</accession>
<proteinExistence type="predicted"/>
<evidence type="ECO:0000313" key="1">
    <source>
        <dbReference type="EMBL" id="KAJ8668012.1"/>
    </source>
</evidence>
<dbReference type="EMBL" id="CM056744">
    <property type="protein sequence ID" value="KAJ8668012.1"/>
    <property type="molecule type" value="Genomic_DNA"/>
</dbReference>
<gene>
    <name evidence="1" type="ORF">QAD02_009675</name>
</gene>
<sequence length="1187" mass="133318">MFVYLSKKIAIPNNVRLNCIAWNESQGYIAIGGEEGLLKVIKADSSVSTVDTVNANVKNRSMPPSSNLSMNQTLEGHNGHVQVVTWNEVHQKLTSSDQNGVIIVWMLHKGSWYEEMINNRNKSVVKGMSWSSNGQKICIVYEDGAVIVGSVEGSRIWGKELKQISLTAVQWSPDAKLLLFGCRNGEAHLYDDQGNYLTKLDSISSDTYEPIVAIHWYDGRNGYNAVDCPTLAVCFQNGKLYLLRDAFDENSIKVSTGMSIACCVWNTYGSLLAISGLLNGVDKRDSNVVCFYSSCGELLRTLKIPGREVSCCSWEGGSLRISLSVDSNIYFANIRPKYKWAYFGNTVVFTDERVGKDGVCITFWNTVTNARYFKYVHCLMNIAAYGEHCVLAARNDPAQGQERFVLFVCNAISTPIDTKFLDIEPTRIVMNSSVVFVASKNSIVLWNFRNPRNSSLNASRPRRDRVYHVDDTPTGAPDMLQDPDKEKSIESSIERKNSADPICSISATDKILLVGRESGMIQQYSLPQVTLTKRYSSARSPWKLSINCDSTRAAVIDLQGVLRLLELSGIPRDRNDNPSDVPDVEVDKEEDMSRFERKDAWAVCWAQDNPRLLAILEKSRMYIFRGLEPEEPITCSGYVCSFNDLEIRCVLLDELVRQPDAIRPELLLNLEVKSLRDTKDLLSRVGLREAEEFVRDNPHPRLWRLLGEHALRKLELDAAENAMVRCADYLGIRFIKRLQGIHEPGLRRAEVLAFLGDYDEAEKVYLELDRRDLAVALRQKLADFPRALQLMQIGGGVSNDAQLEKAHVRLGEQLAAKGDWRAAREHLERGRELDRLLDCHYHLEEYEQLAATAAQLADQSPALRKAARMLASVGMCEQAVACYVRCADVRQAVETCIRSNRWGQALELARAWRLPGIGELLGKYARHLLTSGRRLQAIELYRKAECPLEAAKLLLELAAEQAQQRRASPLRLKKLYVLAALMVQEYLDGASQQRQQDRSGLLMGLKEASGEDLRVVEEAWRGAEAYHFLLLAHRQLYAGESEAAMRTALRLREYEGLLDQEVVYALLAVASCACRSLATCSRAFVRLESIDSRYEQLALDIFAKRPPKDARPAPKVECTQCETLVPDYFVACPNCATSFPPCVVSGRPLVDLTTAWLCMVCKHRAASERDVVNVNGCPLCHSIITYM</sequence>
<name>A0ACC2NA20_9HYME</name>
<keyword evidence="2" id="KW-1185">Reference proteome</keyword>
<protein>
    <submittedName>
        <fullName evidence="1">Uncharacterized protein</fullName>
    </submittedName>
</protein>